<dbReference type="AlphaFoldDB" id="A0A815TF00"/>
<dbReference type="Proteomes" id="UP000663877">
    <property type="component" value="Unassembled WGS sequence"/>
</dbReference>
<feature type="compositionally biased region" description="Polar residues" evidence="1">
    <location>
        <begin position="350"/>
        <end position="362"/>
    </location>
</feature>
<evidence type="ECO:0000256" key="1">
    <source>
        <dbReference type="SAM" id="MobiDB-lite"/>
    </source>
</evidence>
<feature type="compositionally biased region" description="Polar residues" evidence="1">
    <location>
        <begin position="388"/>
        <end position="398"/>
    </location>
</feature>
<feature type="compositionally biased region" description="Low complexity" evidence="1">
    <location>
        <begin position="279"/>
        <end position="288"/>
    </location>
</feature>
<sequence>MPINFGQIDKYLFNALQPSIDGLLKNDLTKQEPTFVADAIKLFLELHQIRERAVLNHLMQNAPSSSDNDGIHVDLNDPNTTNLDLTIHAHLNYSAVSTNKQTLDKEIVEKQQHEAQLKYHFYIIRTILTQLKSSINDDLIHSLVTTLNLIDIITDDWTIRKNLRIFNSHRIELLRGFDDNSDTTLNESTLTGSSQLNATVISSVPAHVSNANSTTPGSPLMNTAFRGLGKKKRILKDSLLSQNSTNSIVAPPVVPIRNEKNQTKLCITPTKKINGENDSSSCSSPSSESKNEEVTLDIENENPQPQSISSIDKRARADARSTESLSPPHSSITSTSRIIIRSSARKKQESSQLIPLSTPSLRQQRKHRRINLDINLLNSNNNKKKLSPTQSSTSQINK</sequence>
<evidence type="ECO:0000313" key="3">
    <source>
        <dbReference type="EMBL" id="CAF1644782.1"/>
    </source>
</evidence>
<feature type="compositionally biased region" description="Basic and acidic residues" evidence="1">
    <location>
        <begin position="311"/>
        <end position="321"/>
    </location>
</feature>
<protein>
    <submittedName>
        <fullName evidence="2">Uncharacterized protein</fullName>
    </submittedName>
</protein>
<feature type="compositionally biased region" description="Low complexity" evidence="1">
    <location>
        <begin position="330"/>
        <end position="342"/>
    </location>
</feature>
<comment type="caution">
    <text evidence="2">The sequence shown here is derived from an EMBL/GenBank/DDBJ whole genome shotgun (WGS) entry which is preliminary data.</text>
</comment>
<feature type="region of interest" description="Disordered" evidence="1">
    <location>
        <begin position="268"/>
        <end position="398"/>
    </location>
</feature>
<dbReference type="EMBL" id="CAJNOI010003021">
    <property type="protein sequence ID" value="CAF1502186.1"/>
    <property type="molecule type" value="Genomic_DNA"/>
</dbReference>
<feature type="compositionally biased region" description="Polar residues" evidence="1">
    <location>
        <begin position="301"/>
        <end position="310"/>
    </location>
</feature>
<proteinExistence type="predicted"/>
<reference evidence="2" key="1">
    <citation type="submission" date="2021-02" db="EMBL/GenBank/DDBJ databases">
        <authorList>
            <person name="Nowell W R."/>
        </authorList>
    </citation>
    <scope>NUCLEOTIDE SEQUENCE</scope>
</reference>
<dbReference type="EMBL" id="CAJNOM010003365">
    <property type="protein sequence ID" value="CAF1644782.1"/>
    <property type="molecule type" value="Genomic_DNA"/>
</dbReference>
<name>A0A815TF00_9BILA</name>
<evidence type="ECO:0000313" key="5">
    <source>
        <dbReference type="Proteomes" id="UP000663877"/>
    </source>
</evidence>
<dbReference type="Proteomes" id="UP000663832">
    <property type="component" value="Unassembled WGS sequence"/>
</dbReference>
<gene>
    <name evidence="2" type="ORF">BJG266_LOCUS43234</name>
    <name evidence="3" type="ORF">QVE165_LOCUS60151</name>
</gene>
<evidence type="ECO:0000313" key="4">
    <source>
        <dbReference type="Proteomes" id="UP000663832"/>
    </source>
</evidence>
<organism evidence="2 5">
    <name type="scientific">Adineta steineri</name>
    <dbReference type="NCBI Taxonomy" id="433720"/>
    <lineage>
        <taxon>Eukaryota</taxon>
        <taxon>Metazoa</taxon>
        <taxon>Spiralia</taxon>
        <taxon>Gnathifera</taxon>
        <taxon>Rotifera</taxon>
        <taxon>Eurotatoria</taxon>
        <taxon>Bdelloidea</taxon>
        <taxon>Adinetida</taxon>
        <taxon>Adinetidae</taxon>
        <taxon>Adineta</taxon>
    </lineage>
</organism>
<accession>A0A815TF00</accession>
<evidence type="ECO:0000313" key="2">
    <source>
        <dbReference type="EMBL" id="CAF1502186.1"/>
    </source>
</evidence>
<keyword evidence="4" id="KW-1185">Reference proteome</keyword>